<feature type="compositionally biased region" description="Polar residues" evidence="5">
    <location>
        <begin position="231"/>
        <end position="240"/>
    </location>
</feature>
<keyword evidence="4" id="KW-0653">Protein transport</keyword>
<dbReference type="InterPro" id="IPR032914">
    <property type="entry name" value="Vam6/VPS39/TRAP1"/>
</dbReference>
<dbReference type="GO" id="GO:0016020">
    <property type="term" value="C:membrane"/>
    <property type="evidence" value="ECO:0007669"/>
    <property type="project" value="TreeGrafter"/>
</dbReference>
<feature type="compositionally biased region" description="Low complexity" evidence="5">
    <location>
        <begin position="280"/>
        <end position="295"/>
    </location>
</feature>
<dbReference type="PANTHER" id="PTHR12894:SF27">
    <property type="entry name" value="TRANSFORMING GROWTH FACTOR-BETA RECEPTOR-ASSOCIATED PROTEIN 1"/>
    <property type="match status" value="1"/>
</dbReference>
<evidence type="ECO:0000256" key="4">
    <source>
        <dbReference type="ARBA" id="ARBA00022927"/>
    </source>
</evidence>
<dbReference type="GO" id="GO:0005737">
    <property type="term" value="C:cytoplasm"/>
    <property type="evidence" value="ECO:0007669"/>
    <property type="project" value="UniProtKB-SubCell"/>
</dbReference>
<name>A0A167BZK9_9ASCO</name>
<feature type="compositionally biased region" description="Low complexity" evidence="5">
    <location>
        <begin position="360"/>
        <end position="378"/>
    </location>
</feature>
<dbReference type="Pfam" id="PF00780">
    <property type="entry name" value="CNH"/>
    <property type="match status" value="1"/>
</dbReference>
<comment type="subcellular location">
    <subcellularLocation>
        <location evidence="1">Cytoplasm</location>
    </subcellularLocation>
</comment>
<keyword evidence="8" id="KW-1185">Reference proteome</keyword>
<dbReference type="InterPro" id="IPR001180">
    <property type="entry name" value="CNH_dom"/>
</dbReference>
<accession>A0A167BZK9</accession>
<dbReference type="GO" id="GO:0006914">
    <property type="term" value="P:autophagy"/>
    <property type="evidence" value="ECO:0007669"/>
    <property type="project" value="TreeGrafter"/>
</dbReference>
<dbReference type="GO" id="GO:0034058">
    <property type="term" value="P:endosomal vesicle fusion"/>
    <property type="evidence" value="ECO:0007669"/>
    <property type="project" value="TreeGrafter"/>
</dbReference>
<evidence type="ECO:0000313" key="8">
    <source>
        <dbReference type="Proteomes" id="UP000189580"/>
    </source>
</evidence>
<dbReference type="GO" id="GO:0015031">
    <property type="term" value="P:protein transport"/>
    <property type="evidence" value="ECO:0007669"/>
    <property type="project" value="UniProtKB-KW"/>
</dbReference>
<keyword evidence="2" id="KW-0813">Transport</keyword>
<dbReference type="RefSeq" id="XP_018733501.1">
    <property type="nucleotide sequence ID" value="XM_018880852.1"/>
</dbReference>
<feature type="region of interest" description="Disordered" evidence="5">
    <location>
        <begin position="152"/>
        <end position="412"/>
    </location>
</feature>
<dbReference type="AlphaFoldDB" id="A0A167BZK9"/>
<feature type="compositionally biased region" description="Basic and acidic residues" evidence="5">
    <location>
        <begin position="242"/>
        <end position="263"/>
    </location>
</feature>
<dbReference type="EMBL" id="CP014500">
    <property type="protein sequence ID" value="ANB11024.1"/>
    <property type="molecule type" value="Genomic_DNA"/>
</dbReference>
<dbReference type="OrthoDB" id="5325112at2759"/>
<dbReference type="PANTHER" id="PTHR12894">
    <property type="entry name" value="CNH DOMAIN CONTAINING"/>
    <property type="match status" value="1"/>
</dbReference>
<feature type="compositionally biased region" description="Acidic residues" evidence="5">
    <location>
        <begin position="154"/>
        <end position="164"/>
    </location>
</feature>
<dbReference type="KEGG" id="slb:AWJ20_3820"/>
<protein>
    <submittedName>
        <fullName evidence="7">CORVET complex subunit VPS3</fullName>
    </submittedName>
</protein>
<sequence>MESDPYIIASKQRTHSKKRRPVSQIVILPTISRALVLSQSTTSVFTLPEFAPCSNVGSMRDVNALSRDIDDFTVLNERGDSEFAEVTVFSKSAIRLVKVFGESLKLAGNIEYPGVLNGVRRSSYALVVNNESYDLLDLKHVRKVPLFPLRAAGEDEDQDSETREEDTYAQKQPGTTTETAGTEGETNASPTVEQSAETEPVGTTLTNKQVPEIAKEEGDDSKTGTEESKTITETSAQSTTEEVDKAKDELTEPGSEADKKSNVETDPTNTIKVEEDAGMEVSVDSTTEVTTEPSTQPAPEVKVGETATSEGSTTEPSTQVATELKIGGTATTEGSHIQRPRAGKGHAPAVSIHSIQSTGSVESAESKPSSSPVSTTSATFPSMEGVPTPTTEVEGSKSDHSATGKSKSKKHADPIKPIIVPVASDEFLVTSGTSAVDRAMGLVVNVDGEISRGTIAWSKYPSSVAVDYPYVAAVIDNQVQLHSLHDQKLVQTVEFPSKPLVTTVLAPYKTPYTVLVNKIVLAPLAVEDIKSPDVVSRMSSERDTACKISICSSTLFAYTPEAGVECLIPTPRFLSLEKLVLVNGQVDDVYDEIERMDFSTELAVTQLQYLNLLIGLYYLREANHTPSHFSDVTKTWLVASLDPRIMIFIFDKKNVKGEVWVFNGVISFIETLQKTYSSSMSKLSENVVSFLKTFYKDWFKKREMASLGLADKENVFKSLELSYLAFLLKCEEKSKASQHDLIHAIDNEIVLATDESIELLRQQKKFFYLSHMYNKLKMPSELLSCWKEMLLETNPAFANGETTMAEYLINECEDEGLVWDYGAWLVQTYPKTGIKVFTSPDLRVNINENQVVAVLKSMNNDEAWRQYLKFLVYEKNQTLFASDLATVMLLDIVDKISKNPDVRKSLMDNYDIYKALPVPKPAYIPFLRNKLQNSQPVVPTKSKGLLLKSTIAAPAASLSPFEEVMKMRLELMELVDSTSDFDYTSLMHLSQDEPDTLLIEQCVVFGHLGIHEQCLDILCNRLTDYKTAIDYCIYGRIPISMTILEPLDSQIQKDLFRQLFLRYLKVPDPGTRIACTRILLEQWGNRLDVSLVLSNLPDNWPVEVVSGYLSQFFKRTMADQNQASVDRSLARSENLFISQQLLELSKIAYTPSDI</sequence>
<feature type="compositionally biased region" description="Low complexity" evidence="5">
    <location>
        <begin position="305"/>
        <end position="318"/>
    </location>
</feature>
<evidence type="ECO:0000256" key="1">
    <source>
        <dbReference type="ARBA" id="ARBA00004496"/>
    </source>
</evidence>
<organism evidence="7 8">
    <name type="scientific">Sugiyamaella lignohabitans</name>
    <dbReference type="NCBI Taxonomy" id="796027"/>
    <lineage>
        <taxon>Eukaryota</taxon>
        <taxon>Fungi</taxon>
        <taxon>Dikarya</taxon>
        <taxon>Ascomycota</taxon>
        <taxon>Saccharomycotina</taxon>
        <taxon>Dipodascomycetes</taxon>
        <taxon>Dipodascales</taxon>
        <taxon>Trichomonascaceae</taxon>
        <taxon>Sugiyamaella</taxon>
    </lineage>
</organism>
<feature type="compositionally biased region" description="Polar residues" evidence="5">
    <location>
        <begin position="187"/>
        <end position="209"/>
    </location>
</feature>
<gene>
    <name evidence="7" type="primary">VPS3</name>
    <name evidence="7" type="ORF">AWJ20_3820</name>
</gene>
<evidence type="ECO:0000313" key="7">
    <source>
        <dbReference type="EMBL" id="ANB11024.1"/>
    </source>
</evidence>
<evidence type="ECO:0000256" key="5">
    <source>
        <dbReference type="SAM" id="MobiDB-lite"/>
    </source>
</evidence>
<dbReference type="GeneID" id="30035884"/>
<proteinExistence type="predicted"/>
<dbReference type="Proteomes" id="UP000189580">
    <property type="component" value="Chromosome c"/>
</dbReference>
<evidence type="ECO:0000259" key="6">
    <source>
        <dbReference type="PROSITE" id="PS50219"/>
    </source>
</evidence>
<feature type="compositionally biased region" description="Low complexity" evidence="5">
    <location>
        <begin position="174"/>
        <end position="186"/>
    </location>
</feature>
<reference evidence="7 8" key="1">
    <citation type="submission" date="2016-02" db="EMBL/GenBank/DDBJ databases">
        <title>Complete genome sequence and transcriptome regulation of the pentose utilising yeast Sugiyamaella lignohabitans.</title>
        <authorList>
            <person name="Bellasio M."/>
            <person name="Peymann A."/>
            <person name="Valli M."/>
            <person name="Sipitzky M."/>
            <person name="Graf A."/>
            <person name="Sauer M."/>
            <person name="Marx H."/>
            <person name="Mattanovich D."/>
        </authorList>
    </citation>
    <scope>NUCLEOTIDE SEQUENCE [LARGE SCALE GENOMIC DNA]</scope>
    <source>
        <strain evidence="7 8">CBS 10342</strain>
    </source>
</reference>
<feature type="compositionally biased region" description="Basic and acidic residues" evidence="5">
    <location>
        <begin position="213"/>
        <end position="230"/>
    </location>
</feature>
<keyword evidence="3" id="KW-0963">Cytoplasm</keyword>
<feature type="domain" description="CNH" evidence="6">
    <location>
        <begin position="1"/>
        <end position="508"/>
    </location>
</feature>
<evidence type="ECO:0000256" key="2">
    <source>
        <dbReference type="ARBA" id="ARBA00022448"/>
    </source>
</evidence>
<evidence type="ECO:0000256" key="3">
    <source>
        <dbReference type="ARBA" id="ARBA00022490"/>
    </source>
</evidence>
<dbReference type="PROSITE" id="PS50219">
    <property type="entry name" value="CNH"/>
    <property type="match status" value="1"/>
</dbReference>